<accession>A0AAW8PZD2</accession>
<dbReference type="RefSeq" id="WP_311020475.1">
    <property type="nucleotide sequence ID" value="NZ_JAUHGG010000003.1"/>
</dbReference>
<dbReference type="AlphaFoldDB" id="A0AAW8PZD2"/>
<evidence type="ECO:0000313" key="1">
    <source>
        <dbReference type="EMBL" id="MDS1821567.1"/>
    </source>
</evidence>
<organism evidence="1 2">
    <name type="scientific">Vibrio parahaemolyticus</name>
    <dbReference type="NCBI Taxonomy" id="670"/>
    <lineage>
        <taxon>Bacteria</taxon>
        <taxon>Pseudomonadati</taxon>
        <taxon>Pseudomonadota</taxon>
        <taxon>Gammaproteobacteria</taxon>
        <taxon>Vibrionales</taxon>
        <taxon>Vibrionaceae</taxon>
        <taxon>Vibrio</taxon>
    </lineage>
</organism>
<proteinExistence type="predicted"/>
<dbReference type="EMBL" id="JAUHGG010000003">
    <property type="protein sequence ID" value="MDS1821567.1"/>
    <property type="molecule type" value="Genomic_DNA"/>
</dbReference>
<name>A0AAW8PZD2_VIBPH</name>
<sequence>MRLTEPTINHSGWVWFELIDSSNQMTSEEIYYLSGRLTESDLIKIDPRFEGYDVNGGIYEYNRDFGRMVFLMKIS</sequence>
<reference evidence="1" key="1">
    <citation type="submission" date="2023-06" db="EMBL/GenBank/DDBJ databases">
        <title>Genomic Diversity of Vibrio spp. and Metagenomic Analysis of Pathogens in Florida Gulf Coastal Waters Following Hurricane Ian.</title>
        <authorList>
            <person name="Brumfield K.D."/>
        </authorList>
    </citation>
    <scope>NUCLEOTIDE SEQUENCE</scope>
    <source>
        <strain evidence="1">WBS2B-138</strain>
    </source>
</reference>
<dbReference type="Proteomes" id="UP001253193">
    <property type="component" value="Unassembled WGS sequence"/>
</dbReference>
<protein>
    <submittedName>
        <fullName evidence="1">Uncharacterized protein</fullName>
    </submittedName>
</protein>
<gene>
    <name evidence="1" type="ORF">QX249_12915</name>
</gene>
<comment type="caution">
    <text evidence="1">The sequence shown here is derived from an EMBL/GenBank/DDBJ whole genome shotgun (WGS) entry which is preliminary data.</text>
</comment>
<evidence type="ECO:0000313" key="2">
    <source>
        <dbReference type="Proteomes" id="UP001253193"/>
    </source>
</evidence>